<dbReference type="GO" id="GO:0005080">
    <property type="term" value="F:protein kinase C binding"/>
    <property type="evidence" value="ECO:0007669"/>
    <property type="project" value="TreeGrafter"/>
</dbReference>
<dbReference type="Proteomes" id="UP000008068">
    <property type="component" value="Unassembled WGS sequence"/>
</dbReference>
<organism evidence="7">
    <name type="scientific">Caenorhabditis brenneri</name>
    <name type="common">Nematode worm</name>
    <dbReference type="NCBI Taxonomy" id="135651"/>
    <lineage>
        <taxon>Eukaryota</taxon>
        <taxon>Metazoa</taxon>
        <taxon>Ecdysozoa</taxon>
        <taxon>Nematoda</taxon>
        <taxon>Chromadorea</taxon>
        <taxon>Rhabditida</taxon>
        <taxon>Rhabditina</taxon>
        <taxon>Rhabditomorpha</taxon>
        <taxon>Rhabditoidea</taxon>
        <taxon>Rhabditidae</taxon>
        <taxon>Peloderinae</taxon>
        <taxon>Caenorhabditis</taxon>
    </lineage>
</organism>
<evidence type="ECO:0000313" key="6">
    <source>
        <dbReference type="EMBL" id="EGT58808.1"/>
    </source>
</evidence>
<dbReference type="GO" id="GO:0070530">
    <property type="term" value="F:K63-linked polyubiquitin modification-dependent protein binding"/>
    <property type="evidence" value="ECO:0007669"/>
    <property type="project" value="TreeGrafter"/>
</dbReference>
<dbReference type="AlphaFoldDB" id="G0PJ85"/>
<evidence type="ECO:0000256" key="2">
    <source>
        <dbReference type="ARBA" id="ARBA00022771"/>
    </source>
</evidence>
<accession>G0PJ85</accession>
<gene>
    <name evidence="6" type="ORF">CAEBREN_17991</name>
</gene>
<dbReference type="EMBL" id="GL380652">
    <property type="protein sequence ID" value="EGT58808.1"/>
    <property type="molecule type" value="Genomic_DNA"/>
</dbReference>
<evidence type="ECO:0000256" key="3">
    <source>
        <dbReference type="ARBA" id="ARBA00022833"/>
    </source>
</evidence>
<dbReference type="PANTHER" id="PTHR15090">
    <property type="entry name" value="SEQUESTOSOME 1-RELATED"/>
    <property type="match status" value="1"/>
</dbReference>
<name>G0PJ85_CAEBE</name>
<dbReference type="GO" id="GO:0044753">
    <property type="term" value="C:amphisome"/>
    <property type="evidence" value="ECO:0007669"/>
    <property type="project" value="TreeGrafter"/>
</dbReference>
<keyword evidence="2 4" id="KW-0863">Zinc-finger</keyword>
<dbReference type="FunFam" id="3.30.60.90:FF:000016">
    <property type="entry name" value="Refractory to sigma P"/>
    <property type="match status" value="1"/>
</dbReference>
<dbReference type="PROSITE" id="PS50135">
    <property type="entry name" value="ZF_ZZ_2"/>
    <property type="match status" value="1"/>
</dbReference>
<feature type="domain" description="ZZ-type" evidence="5">
    <location>
        <begin position="192"/>
        <end position="242"/>
    </location>
</feature>
<dbReference type="InterPro" id="IPR052260">
    <property type="entry name" value="Autophagy_Rcpt_SigReg"/>
</dbReference>
<dbReference type="SMART" id="SM00291">
    <property type="entry name" value="ZnF_ZZ"/>
    <property type="match status" value="1"/>
</dbReference>
<evidence type="ECO:0000313" key="7">
    <source>
        <dbReference type="Proteomes" id="UP000008068"/>
    </source>
</evidence>
<proteinExistence type="predicted"/>
<evidence type="ECO:0000259" key="5">
    <source>
        <dbReference type="PROSITE" id="PS50135"/>
    </source>
</evidence>
<dbReference type="GO" id="GO:0000423">
    <property type="term" value="P:mitophagy"/>
    <property type="evidence" value="ECO:0007669"/>
    <property type="project" value="TreeGrafter"/>
</dbReference>
<dbReference type="PANTHER" id="PTHR15090:SF0">
    <property type="entry name" value="SEQUESTOSOME-1"/>
    <property type="match status" value="1"/>
</dbReference>
<dbReference type="InterPro" id="IPR043145">
    <property type="entry name" value="Znf_ZZ_sf"/>
</dbReference>
<dbReference type="eggNOG" id="KOG4582">
    <property type="taxonomic scope" value="Eukaryota"/>
</dbReference>
<keyword evidence="3" id="KW-0862">Zinc</keyword>
<sequence length="284" mass="32897">MACFEHNRTKRTDVTFRWYMYHNALHRTVVMDLECRCKVMDQLKAKFLEVSEIDASAACEIVFSSMSLGGQMTIGNGYEVYNSISPEINFYRPLPQLDFNVSIIEVPPMEKVLTLERALKECRSKIKSDKKWRILKDTEIAEEQLSIREMFEKQQKEIQALQSEVAGLKLQGTMQKEQECIDQERIMFRSDVHEASCDQCDSLIVGHRFKCTVCLNYDLCSKCEAQGAHPNHAMIRIVSAVHTEVPLHVIPEQDPKTVTVTNQTTEQMQRKCTLQIQMLHMEWN</sequence>
<dbReference type="InterPro" id="IPR000433">
    <property type="entry name" value="Znf_ZZ"/>
</dbReference>
<dbReference type="GO" id="GO:0016235">
    <property type="term" value="C:aggresome"/>
    <property type="evidence" value="ECO:0007669"/>
    <property type="project" value="TreeGrafter"/>
</dbReference>
<protein>
    <recommendedName>
        <fullName evidence="5">ZZ-type domain-containing protein</fullName>
    </recommendedName>
</protein>
<reference evidence="7" key="1">
    <citation type="submission" date="2011-07" db="EMBL/GenBank/DDBJ databases">
        <authorList>
            <consortium name="Caenorhabditis brenneri Sequencing and Analysis Consortium"/>
            <person name="Wilson R.K."/>
        </authorList>
    </citation>
    <scope>NUCLEOTIDE SEQUENCE [LARGE SCALE GENOMIC DNA]</scope>
    <source>
        <strain evidence="7">PB2801</strain>
    </source>
</reference>
<dbReference type="Pfam" id="PF00569">
    <property type="entry name" value="ZZ"/>
    <property type="match status" value="1"/>
</dbReference>
<dbReference type="PROSITE" id="PS01357">
    <property type="entry name" value="ZF_ZZ_1"/>
    <property type="match status" value="1"/>
</dbReference>
<evidence type="ECO:0000256" key="4">
    <source>
        <dbReference type="PROSITE-ProRule" id="PRU00228"/>
    </source>
</evidence>
<dbReference type="CDD" id="cd02340">
    <property type="entry name" value="ZZ_NBR1_like"/>
    <property type="match status" value="1"/>
</dbReference>
<dbReference type="Gene3D" id="3.30.60.90">
    <property type="match status" value="1"/>
</dbReference>
<keyword evidence="7" id="KW-1185">Reference proteome</keyword>
<dbReference type="InParanoid" id="G0PJ85"/>
<dbReference type="STRING" id="135651.G0PJ85"/>
<dbReference type="GO" id="GO:0007032">
    <property type="term" value="P:endosome organization"/>
    <property type="evidence" value="ECO:0007669"/>
    <property type="project" value="TreeGrafter"/>
</dbReference>
<dbReference type="FunCoup" id="G0PJ85">
    <property type="interactions" value="235"/>
</dbReference>
<keyword evidence="1" id="KW-0479">Metal-binding</keyword>
<evidence type="ECO:0000256" key="1">
    <source>
        <dbReference type="ARBA" id="ARBA00022723"/>
    </source>
</evidence>
<dbReference type="OrthoDB" id="2122982at2759"/>
<dbReference type="SUPFAM" id="SSF57850">
    <property type="entry name" value="RING/U-box"/>
    <property type="match status" value="1"/>
</dbReference>
<dbReference type="HOGENOM" id="CLU_980800_0_0_1"/>
<dbReference type="GO" id="GO:0008270">
    <property type="term" value="F:zinc ion binding"/>
    <property type="evidence" value="ECO:0007669"/>
    <property type="project" value="UniProtKB-KW"/>
</dbReference>
<dbReference type="GO" id="GO:0035973">
    <property type="term" value="P:aggrephagy"/>
    <property type="evidence" value="ECO:0007669"/>
    <property type="project" value="TreeGrafter"/>
</dbReference>